<accession>A0A1K1KQD8</accession>
<dbReference type="Pfam" id="PF04304">
    <property type="entry name" value="DUF454"/>
    <property type="match status" value="1"/>
</dbReference>
<dbReference type="OrthoDB" id="5690292at2"/>
<protein>
    <recommendedName>
        <fullName evidence="3">DUF454 family protein</fullName>
    </recommendedName>
</protein>
<evidence type="ECO:0008006" key="3">
    <source>
        <dbReference type="Google" id="ProtNLM"/>
    </source>
</evidence>
<organism evidence="1 2">
    <name type="scientific">Ligilactobacillus acidipiscis</name>
    <dbReference type="NCBI Taxonomy" id="89059"/>
    <lineage>
        <taxon>Bacteria</taxon>
        <taxon>Bacillati</taxon>
        <taxon>Bacillota</taxon>
        <taxon>Bacilli</taxon>
        <taxon>Lactobacillales</taxon>
        <taxon>Lactobacillaceae</taxon>
        <taxon>Ligilactobacillus</taxon>
    </lineage>
</organism>
<name>A0A1K1KQD8_9LACO</name>
<dbReference type="KEGG" id="laca:LAC1533_1691"/>
<dbReference type="GeneID" id="95349787"/>
<dbReference type="PANTHER" id="PTHR35813">
    <property type="entry name" value="INNER MEMBRANE PROTEIN YBAN"/>
    <property type="match status" value="1"/>
</dbReference>
<dbReference type="AlphaFoldDB" id="A0A1K1KQD8"/>
<reference evidence="2" key="1">
    <citation type="submission" date="2016-11" db="EMBL/GenBank/DDBJ databases">
        <authorList>
            <person name="Papadimitriou K."/>
        </authorList>
    </citation>
    <scope>NUCLEOTIDE SEQUENCE [LARGE SCALE GENOMIC DNA]</scope>
    <source>
        <strain evidence="2">ACA-DC 1533</strain>
    </source>
</reference>
<sequence>MTQNITKVLWCLLTVVAFALALIGLALPVMPQLPFLITGFFGLSKVSPRFHHWITNTKVYRMLFSGLTEHCKQKRQEFEERGMKWYESLYFKMMTVIMVQD</sequence>
<dbReference type="PANTHER" id="PTHR35813:SF1">
    <property type="entry name" value="INNER MEMBRANE PROTEIN YBAN"/>
    <property type="match status" value="1"/>
</dbReference>
<dbReference type="InterPro" id="IPR007401">
    <property type="entry name" value="DUF454"/>
</dbReference>
<evidence type="ECO:0000313" key="2">
    <source>
        <dbReference type="Proteomes" id="UP000190935"/>
    </source>
</evidence>
<proteinExistence type="predicted"/>
<gene>
    <name evidence="1" type="ORF">LAC1533_1691</name>
</gene>
<dbReference type="RefSeq" id="WP_010496821.1">
    <property type="nucleotide sequence ID" value="NZ_JBHUGU010000002.1"/>
</dbReference>
<dbReference type="EMBL" id="LT630287">
    <property type="protein sequence ID" value="SFV41112.1"/>
    <property type="molecule type" value="Genomic_DNA"/>
</dbReference>
<dbReference type="GO" id="GO:0005886">
    <property type="term" value="C:plasma membrane"/>
    <property type="evidence" value="ECO:0007669"/>
    <property type="project" value="TreeGrafter"/>
</dbReference>
<evidence type="ECO:0000313" key="1">
    <source>
        <dbReference type="EMBL" id="SFV41112.1"/>
    </source>
</evidence>
<dbReference type="Proteomes" id="UP000190935">
    <property type="component" value="Chromosome I"/>
</dbReference>